<feature type="domain" description="Transglutaminase-like" evidence="2">
    <location>
        <begin position="431"/>
        <end position="495"/>
    </location>
</feature>
<sequence length="539" mass="59074">MAMLSLRRHFAWILLLGVAGAGLAGCDSAPRGNSTNSKQNATSAPVVPSPALKFKDDVEQINSPHAEWGALFYQGEKIGFMMTNFERLKGEDGSYVRGTMVQRMVLRRDGQALDIRSENITLETLDGQLREFSTKIEEGTAVRRFVGKVSPDGKSLMITSEMTAGGKVSTDRVNWSAEYGGLLANYLLTHNPPLKSGEQREKTILLPSLNQPGMTRVEVLDEELVRMLDGSNVRLLKARLITQIPGQSLLSTTIWMDDSGEIVKSTSPIQQIETYRCSKEFALSKGKPVTFDLVTDMMVPVRGMPRVNVPLMPELTYRLNLKGSDPAEVFASQTNQVVTPIDEHTANLEVWRVRPDTKLPAALANAPIPTAEDLAASPLIEVNSPAVQSLAKLASLPEEDVWQKAVALEKFVHQTIQQKNFSQGFLSAAAVAEQKVGDCTEHSVLLIALLRANKIPARAAMGMVYVDYGGKQGFAYHMWTEAWIHDRWIPLDATRGEGGIGVDYIKVTQTSLTGSSAFAAFLPVTQVIGHLEVEVVETK</sequence>
<dbReference type="Proteomes" id="UP000253562">
    <property type="component" value="Unassembled WGS sequence"/>
</dbReference>
<dbReference type="SUPFAM" id="SSF54001">
    <property type="entry name" value="Cysteine proteinases"/>
    <property type="match status" value="1"/>
</dbReference>
<accession>A0A368KMF6</accession>
<dbReference type="InterPro" id="IPR038765">
    <property type="entry name" value="Papain-like_cys_pep_sf"/>
</dbReference>
<reference evidence="3 4" key="1">
    <citation type="submission" date="2018-07" db="EMBL/GenBank/DDBJ databases">
        <title>Comparative genomes isolates from brazilian mangrove.</title>
        <authorList>
            <person name="De Araujo J.E."/>
            <person name="Taketani R.G."/>
            <person name="Silva M.C.P."/>
            <person name="Lourenco M.V."/>
            <person name="Oliveira V.M."/>
            <person name="Andreote F.D."/>
        </authorList>
    </citation>
    <scope>NUCLEOTIDE SEQUENCE [LARGE SCALE GENOMIC DNA]</scope>
    <source>
        <strain evidence="3 4">HEX PRIS-MGV</strain>
    </source>
</reference>
<dbReference type="EMBL" id="QPEX01000045">
    <property type="protein sequence ID" value="RCS41153.1"/>
    <property type="molecule type" value="Genomic_DNA"/>
</dbReference>
<dbReference type="PROSITE" id="PS51257">
    <property type="entry name" value="PROKAR_LIPOPROTEIN"/>
    <property type="match status" value="1"/>
</dbReference>
<feature type="signal peptide" evidence="1">
    <location>
        <begin position="1"/>
        <end position="24"/>
    </location>
</feature>
<comment type="caution">
    <text evidence="3">The sequence shown here is derived from an EMBL/GenBank/DDBJ whole genome shotgun (WGS) entry which is preliminary data.</text>
</comment>
<organism evidence="3 4">
    <name type="scientific">Bremerella cremea</name>
    <dbReference type="NCBI Taxonomy" id="1031537"/>
    <lineage>
        <taxon>Bacteria</taxon>
        <taxon>Pseudomonadati</taxon>
        <taxon>Planctomycetota</taxon>
        <taxon>Planctomycetia</taxon>
        <taxon>Pirellulales</taxon>
        <taxon>Pirellulaceae</taxon>
        <taxon>Bremerella</taxon>
    </lineage>
</organism>
<evidence type="ECO:0000313" key="3">
    <source>
        <dbReference type="EMBL" id="RCS41153.1"/>
    </source>
</evidence>
<keyword evidence="1" id="KW-0732">Signal</keyword>
<dbReference type="PANTHER" id="PTHR33490:SF3">
    <property type="entry name" value="CONSERVED INTEGRAL MEMBRANE PROTEIN"/>
    <property type="match status" value="1"/>
</dbReference>
<name>A0A368KMF6_9BACT</name>
<evidence type="ECO:0000259" key="2">
    <source>
        <dbReference type="SMART" id="SM00460"/>
    </source>
</evidence>
<evidence type="ECO:0000313" key="4">
    <source>
        <dbReference type="Proteomes" id="UP000253562"/>
    </source>
</evidence>
<gene>
    <name evidence="3" type="ORF">DTL42_21505</name>
</gene>
<dbReference type="Pfam" id="PF01841">
    <property type="entry name" value="Transglut_core"/>
    <property type="match status" value="1"/>
</dbReference>
<evidence type="ECO:0000256" key="1">
    <source>
        <dbReference type="SAM" id="SignalP"/>
    </source>
</evidence>
<dbReference type="PANTHER" id="PTHR33490">
    <property type="entry name" value="BLR5614 PROTEIN-RELATED"/>
    <property type="match status" value="1"/>
</dbReference>
<protein>
    <submittedName>
        <fullName evidence="3">Transglutaminase domain-containing protein</fullName>
    </submittedName>
</protein>
<dbReference type="SMART" id="SM00460">
    <property type="entry name" value="TGc"/>
    <property type="match status" value="1"/>
</dbReference>
<feature type="chain" id="PRO_5016768700" evidence="1">
    <location>
        <begin position="25"/>
        <end position="539"/>
    </location>
</feature>
<proteinExistence type="predicted"/>
<dbReference type="InterPro" id="IPR002931">
    <property type="entry name" value="Transglutaminase-like"/>
</dbReference>
<dbReference type="AlphaFoldDB" id="A0A368KMF6"/>
<dbReference type="Gene3D" id="3.10.620.30">
    <property type="match status" value="1"/>
</dbReference>